<proteinExistence type="predicted"/>
<accession>A0A0F9QLK0</accession>
<evidence type="ECO:0000256" key="1">
    <source>
        <dbReference type="SAM" id="MobiDB-lite"/>
    </source>
</evidence>
<dbReference type="AlphaFoldDB" id="A0A0F9QLK0"/>
<evidence type="ECO:0000313" key="2">
    <source>
        <dbReference type="EMBL" id="KKN06248.1"/>
    </source>
</evidence>
<protein>
    <submittedName>
        <fullName evidence="2">Uncharacterized protein</fullName>
    </submittedName>
</protein>
<sequence>MADKTTWEKITTRMTSLKKLHDRMDASRKLAYLEPYGLRNFKDKKLDNVTNVTGNKAAVFGNAIITDLQRLVFQTVIEGKVSSRDAARIEEFIDDNLQQADEYILQRYGIVGLYEWLCNHICIRGPIGAMWYPWVENKEYNVHCLPVDMRWTSYMYGAKGLNWVAPITYRNSDELISELEDKEGVQLSNIPKDTQDLEVRDYWDSEKNELWVEQKLILTQPNPLKKPPFVIVFPPSGFMLRDKGYIEHEAEDIFYLIRGLNDELNRSLSIEQSLCFNILRPPYEYEEDNPDSSPSVPPPLSGETLKRKKGSLHQPVPTGDLNRATITAQQVISGMIDDGAPTAPRAYNQPPSGAELLLEMEALSRLQNSRIVGLTVFREQLARQMIEFYRTVAGDTEFAIGKVGRRRSYSVVQLKDPDKYTISLR</sequence>
<comment type="caution">
    <text evidence="2">The sequence shown here is derived from an EMBL/GenBank/DDBJ whole genome shotgun (WGS) entry which is preliminary data.</text>
</comment>
<feature type="region of interest" description="Disordered" evidence="1">
    <location>
        <begin position="285"/>
        <end position="319"/>
    </location>
</feature>
<reference evidence="2" key="1">
    <citation type="journal article" date="2015" name="Nature">
        <title>Complex archaea that bridge the gap between prokaryotes and eukaryotes.</title>
        <authorList>
            <person name="Spang A."/>
            <person name="Saw J.H."/>
            <person name="Jorgensen S.L."/>
            <person name="Zaremba-Niedzwiedzka K."/>
            <person name="Martijn J."/>
            <person name="Lind A.E."/>
            <person name="van Eijk R."/>
            <person name="Schleper C."/>
            <person name="Guy L."/>
            <person name="Ettema T.J."/>
        </authorList>
    </citation>
    <scope>NUCLEOTIDE SEQUENCE</scope>
</reference>
<organism evidence="2">
    <name type="scientific">marine sediment metagenome</name>
    <dbReference type="NCBI Taxonomy" id="412755"/>
    <lineage>
        <taxon>unclassified sequences</taxon>
        <taxon>metagenomes</taxon>
        <taxon>ecological metagenomes</taxon>
    </lineage>
</organism>
<feature type="non-terminal residue" evidence="2">
    <location>
        <position position="425"/>
    </location>
</feature>
<name>A0A0F9QLK0_9ZZZZ</name>
<gene>
    <name evidence="2" type="ORF">LCGC14_1079090</name>
</gene>
<dbReference type="EMBL" id="LAZR01004711">
    <property type="protein sequence ID" value="KKN06248.1"/>
    <property type="molecule type" value="Genomic_DNA"/>
</dbReference>